<dbReference type="AlphaFoldDB" id="A0A368VGY0"/>
<dbReference type="Pfam" id="PF12706">
    <property type="entry name" value="Lactamase_B_2"/>
    <property type="match status" value="1"/>
</dbReference>
<reference evidence="2 3" key="1">
    <citation type="submission" date="2018-07" db="EMBL/GenBank/DDBJ databases">
        <title>Genomic Encyclopedia of Type Strains, Phase III (KMG-III): the genomes of soil and plant-associated and newly described type strains.</title>
        <authorList>
            <person name="Whitman W."/>
        </authorList>
    </citation>
    <scope>NUCLEOTIDE SEQUENCE [LARGE SCALE GENOMIC DNA]</scope>
    <source>
        <strain evidence="2 3">CECT 8575</strain>
    </source>
</reference>
<accession>A0A368VGY0</accession>
<dbReference type="SUPFAM" id="SSF56281">
    <property type="entry name" value="Metallo-hydrolase/oxidoreductase"/>
    <property type="match status" value="1"/>
</dbReference>
<dbReference type="SMART" id="SM00849">
    <property type="entry name" value="Lactamase_B"/>
    <property type="match status" value="1"/>
</dbReference>
<dbReference type="Gene3D" id="3.60.15.10">
    <property type="entry name" value="Ribonuclease Z/Hydroxyacylglutathione hydrolase-like"/>
    <property type="match status" value="1"/>
</dbReference>
<dbReference type="GO" id="GO:0005737">
    <property type="term" value="C:cytoplasm"/>
    <property type="evidence" value="ECO:0007669"/>
    <property type="project" value="TreeGrafter"/>
</dbReference>
<dbReference type="PANTHER" id="PTHR15032:SF36">
    <property type="entry name" value="METALLO-BETA-LACTAMASE DOMAIN-CONTAINING PROTEIN"/>
    <property type="match status" value="1"/>
</dbReference>
<gene>
    <name evidence="2" type="ORF">DFQ14_11186</name>
</gene>
<evidence type="ECO:0000313" key="3">
    <source>
        <dbReference type="Proteomes" id="UP000253495"/>
    </source>
</evidence>
<dbReference type="PANTHER" id="PTHR15032">
    <property type="entry name" value="N-ACYL-PHOSPHATIDYLETHANOLAMINE-HYDROLYZING PHOSPHOLIPASE D"/>
    <property type="match status" value="1"/>
</dbReference>
<evidence type="ECO:0000259" key="1">
    <source>
        <dbReference type="SMART" id="SM00849"/>
    </source>
</evidence>
<keyword evidence="3" id="KW-1185">Reference proteome</keyword>
<feature type="domain" description="Metallo-beta-lactamase" evidence="1">
    <location>
        <begin position="74"/>
        <end position="276"/>
    </location>
</feature>
<dbReference type="InterPro" id="IPR001279">
    <property type="entry name" value="Metallo-B-lactamas"/>
</dbReference>
<proteinExistence type="predicted"/>
<dbReference type="InterPro" id="IPR036866">
    <property type="entry name" value="RibonucZ/Hydroxyglut_hydro"/>
</dbReference>
<organism evidence="2 3">
    <name type="scientific">Halopolyspora algeriensis</name>
    <dbReference type="NCBI Taxonomy" id="1500506"/>
    <lineage>
        <taxon>Bacteria</taxon>
        <taxon>Bacillati</taxon>
        <taxon>Actinomycetota</taxon>
        <taxon>Actinomycetes</taxon>
        <taxon>Actinomycetes incertae sedis</taxon>
        <taxon>Halopolyspora</taxon>
    </lineage>
</organism>
<name>A0A368VGY0_9ACTN</name>
<dbReference type="EMBL" id="QPJC01000011">
    <property type="protein sequence ID" value="RCW40437.1"/>
    <property type="molecule type" value="Genomic_DNA"/>
</dbReference>
<dbReference type="Proteomes" id="UP000253495">
    <property type="component" value="Unassembled WGS sequence"/>
</dbReference>
<sequence length="329" mass="36717">MATVLDEYRNVEVPVKRRSFADRLSVSPPGLSDMLLLLWVGGLGMTRNDGDGVPILRTGLPSIGADDVAVTWVGHATYLIRACGINLLVDPVWSGRIPGVRQRLTPPGVAFAELPPIDAVLISHNHYDHLDAPTLRRLPRDTPVLAPRGLAMWFGRRGFTSVTEMDWWESTRIGGIDIDFVPAHHWSRRTLWDFCHSLWGGWVITAPDGRRLYHAGDSGYGEYFTEIGRRYPDIDVAMLPIGAYEPRWFMRPVHMCPEEAVRAASDLGAARMAGMHWGAFALSQEPPVEPLNRVRKAWREAGRDPDELWDLAVGETRVLGGRDHPADHG</sequence>
<evidence type="ECO:0000313" key="2">
    <source>
        <dbReference type="EMBL" id="RCW40437.1"/>
    </source>
</evidence>
<comment type="caution">
    <text evidence="2">The sequence shown here is derived from an EMBL/GenBank/DDBJ whole genome shotgun (WGS) entry which is preliminary data.</text>
</comment>
<protein>
    <submittedName>
        <fullName evidence="2">L-ascorbate metabolism protein UlaG (Beta-lactamase superfamily)</fullName>
    </submittedName>
</protein>